<dbReference type="NCBIfam" id="TIGR00150">
    <property type="entry name" value="T6A_YjeE"/>
    <property type="match status" value="1"/>
</dbReference>
<evidence type="ECO:0000256" key="3">
    <source>
        <dbReference type="ARBA" id="ARBA00019010"/>
    </source>
</evidence>
<dbReference type="InterPro" id="IPR003442">
    <property type="entry name" value="T6A_TsaE"/>
</dbReference>
<accession>A0A318XIN8</accession>
<keyword evidence="9" id="KW-0460">Magnesium</keyword>
<dbReference type="Pfam" id="PF02367">
    <property type="entry name" value="TsaE"/>
    <property type="match status" value="1"/>
</dbReference>
<dbReference type="Gene3D" id="3.40.50.300">
    <property type="entry name" value="P-loop containing nucleotide triphosphate hydrolases"/>
    <property type="match status" value="1"/>
</dbReference>
<evidence type="ECO:0000256" key="6">
    <source>
        <dbReference type="ARBA" id="ARBA00022723"/>
    </source>
</evidence>
<keyword evidence="8" id="KW-0067">ATP-binding</keyword>
<evidence type="ECO:0000256" key="7">
    <source>
        <dbReference type="ARBA" id="ARBA00022741"/>
    </source>
</evidence>
<evidence type="ECO:0000256" key="10">
    <source>
        <dbReference type="ARBA" id="ARBA00032441"/>
    </source>
</evidence>
<reference evidence="11 12" key="1">
    <citation type="submission" date="2018-06" db="EMBL/GenBank/DDBJ databases">
        <title>Genomic Encyclopedia of Type Strains, Phase I: the one thousand microbial genomes (KMG-I) project.</title>
        <authorList>
            <person name="Kyrpides N."/>
        </authorList>
    </citation>
    <scope>NUCLEOTIDE SEQUENCE [LARGE SCALE GENOMIC DNA]</scope>
    <source>
        <strain evidence="11 12">DSM 19573</strain>
    </source>
</reference>
<dbReference type="PANTHER" id="PTHR33540:SF2">
    <property type="entry name" value="TRNA THREONYLCARBAMOYLADENOSINE BIOSYNTHESIS PROTEIN TSAE"/>
    <property type="match status" value="1"/>
</dbReference>
<gene>
    <name evidence="11" type="ORF">LY28_03253</name>
</gene>
<dbReference type="GO" id="GO:0005524">
    <property type="term" value="F:ATP binding"/>
    <property type="evidence" value="ECO:0007669"/>
    <property type="project" value="UniProtKB-KW"/>
</dbReference>
<dbReference type="EMBL" id="QKMR01000024">
    <property type="protein sequence ID" value="PYG85693.1"/>
    <property type="molecule type" value="Genomic_DNA"/>
</dbReference>
<keyword evidence="7" id="KW-0547">Nucleotide-binding</keyword>
<comment type="subcellular location">
    <subcellularLocation>
        <location evidence="1">Cytoplasm</location>
    </subcellularLocation>
</comment>
<keyword evidence="4" id="KW-0963">Cytoplasm</keyword>
<keyword evidence="5" id="KW-0819">tRNA processing</keyword>
<keyword evidence="6" id="KW-0479">Metal-binding</keyword>
<dbReference type="GO" id="GO:0046872">
    <property type="term" value="F:metal ion binding"/>
    <property type="evidence" value="ECO:0007669"/>
    <property type="project" value="UniProtKB-KW"/>
</dbReference>
<dbReference type="InterPro" id="IPR027417">
    <property type="entry name" value="P-loop_NTPase"/>
</dbReference>
<sequence>MFRIETHSFEETVEFGKRLGYILNSGDIICLSGDLGTGKTALTNGIAKALGINSYITSPTFTLVNEYEGRLPLYHFDVYRIADSDEMFDIGFEEYINGQGITIIEWGEQIQDILPKEIIKIKITKNLNKGLDVREIAIDFTGDKYCRYQNKL</sequence>
<comment type="caution">
    <text evidence="11">The sequence shown here is derived from an EMBL/GenBank/DDBJ whole genome shotgun (WGS) entry which is preliminary data.</text>
</comment>
<evidence type="ECO:0000256" key="5">
    <source>
        <dbReference type="ARBA" id="ARBA00022694"/>
    </source>
</evidence>
<name>A0A318XIN8_9FIRM</name>
<evidence type="ECO:0000256" key="2">
    <source>
        <dbReference type="ARBA" id="ARBA00007599"/>
    </source>
</evidence>
<dbReference type="PANTHER" id="PTHR33540">
    <property type="entry name" value="TRNA THREONYLCARBAMOYLADENOSINE BIOSYNTHESIS PROTEIN TSAE"/>
    <property type="match status" value="1"/>
</dbReference>
<dbReference type="GO" id="GO:0005737">
    <property type="term" value="C:cytoplasm"/>
    <property type="evidence" value="ECO:0007669"/>
    <property type="project" value="UniProtKB-SubCell"/>
</dbReference>
<organism evidence="11 12">
    <name type="scientific">Ruminiclostridium sufflavum DSM 19573</name>
    <dbReference type="NCBI Taxonomy" id="1121337"/>
    <lineage>
        <taxon>Bacteria</taxon>
        <taxon>Bacillati</taxon>
        <taxon>Bacillota</taxon>
        <taxon>Clostridia</taxon>
        <taxon>Eubacteriales</taxon>
        <taxon>Oscillospiraceae</taxon>
        <taxon>Ruminiclostridium</taxon>
    </lineage>
</organism>
<dbReference type="OrthoDB" id="9815896at2"/>
<protein>
    <recommendedName>
        <fullName evidence="3">tRNA threonylcarbamoyladenosine biosynthesis protein TsaE</fullName>
    </recommendedName>
    <alternativeName>
        <fullName evidence="10">t(6)A37 threonylcarbamoyladenosine biosynthesis protein TsaE</fullName>
    </alternativeName>
</protein>
<dbReference type="SUPFAM" id="SSF52540">
    <property type="entry name" value="P-loop containing nucleoside triphosphate hydrolases"/>
    <property type="match status" value="1"/>
</dbReference>
<dbReference type="GO" id="GO:0002949">
    <property type="term" value="P:tRNA threonylcarbamoyladenosine modification"/>
    <property type="evidence" value="ECO:0007669"/>
    <property type="project" value="InterPro"/>
</dbReference>
<keyword evidence="12" id="KW-1185">Reference proteome</keyword>
<dbReference type="RefSeq" id="WP_110463219.1">
    <property type="nucleotide sequence ID" value="NZ_QKMR01000024.1"/>
</dbReference>
<evidence type="ECO:0000313" key="12">
    <source>
        <dbReference type="Proteomes" id="UP000248132"/>
    </source>
</evidence>
<dbReference type="Proteomes" id="UP000248132">
    <property type="component" value="Unassembled WGS sequence"/>
</dbReference>
<dbReference type="AlphaFoldDB" id="A0A318XIN8"/>
<proteinExistence type="inferred from homology"/>
<comment type="similarity">
    <text evidence="2">Belongs to the TsaE family.</text>
</comment>
<evidence type="ECO:0000256" key="9">
    <source>
        <dbReference type="ARBA" id="ARBA00022842"/>
    </source>
</evidence>
<evidence type="ECO:0000256" key="1">
    <source>
        <dbReference type="ARBA" id="ARBA00004496"/>
    </source>
</evidence>
<evidence type="ECO:0000256" key="4">
    <source>
        <dbReference type="ARBA" id="ARBA00022490"/>
    </source>
</evidence>
<evidence type="ECO:0000313" key="11">
    <source>
        <dbReference type="EMBL" id="PYG85693.1"/>
    </source>
</evidence>
<evidence type="ECO:0000256" key="8">
    <source>
        <dbReference type="ARBA" id="ARBA00022840"/>
    </source>
</evidence>